<accession>A0A644WZG7</accession>
<dbReference type="Pfam" id="PF01467">
    <property type="entry name" value="CTP_transf_like"/>
    <property type="match status" value="1"/>
</dbReference>
<evidence type="ECO:0000259" key="8">
    <source>
        <dbReference type="Pfam" id="PF01467"/>
    </source>
</evidence>
<keyword evidence="6" id="KW-0067">ATP-binding</keyword>
<evidence type="ECO:0000256" key="2">
    <source>
        <dbReference type="ARBA" id="ARBA00022642"/>
    </source>
</evidence>
<dbReference type="GO" id="GO:0005524">
    <property type="term" value="F:ATP binding"/>
    <property type="evidence" value="ECO:0007669"/>
    <property type="project" value="UniProtKB-KW"/>
</dbReference>
<sequence length="188" mass="20851">MLGGTFNPPHSAHVAMARYALEHLQFDEVIIMPTATPPHKQAGEVAPEHRLQMARLAFTGIQGIVVSDLEQRRGGKSYTIDTITEIGPVSLLMGEDMFVTIESWHRAGELIRSTELVVFPRPGYQDGVEIVAQRLREQYGARILVTDMPLHPDSSTEVRASIARGCRPNGVPETVMSYIEEMGLYVSH</sequence>
<gene>
    <name evidence="9" type="primary">nadD_17</name>
    <name evidence="9" type="ORF">SDC9_55632</name>
</gene>
<dbReference type="InterPro" id="IPR004821">
    <property type="entry name" value="Cyt_trans-like"/>
</dbReference>
<name>A0A644WZG7_9ZZZZ</name>
<keyword evidence="5" id="KW-0547">Nucleotide-binding</keyword>
<dbReference type="Gene3D" id="3.40.50.620">
    <property type="entry name" value="HUPs"/>
    <property type="match status" value="1"/>
</dbReference>
<dbReference type="HAMAP" id="MF_00244">
    <property type="entry name" value="NaMN_adenylyltr"/>
    <property type="match status" value="1"/>
</dbReference>
<dbReference type="GO" id="GO:0009435">
    <property type="term" value="P:NAD+ biosynthetic process"/>
    <property type="evidence" value="ECO:0007669"/>
    <property type="project" value="UniProtKB-UniPathway"/>
</dbReference>
<evidence type="ECO:0000256" key="7">
    <source>
        <dbReference type="ARBA" id="ARBA00023027"/>
    </source>
</evidence>
<keyword evidence="3 9" id="KW-0808">Transferase</keyword>
<dbReference type="NCBIfam" id="TIGR00125">
    <property type="entry name" value="cyt_tran_rel"/>
    <property type="match status" value="1"/>
</dbReference>
<keyword evidence="4 9" id="KW-0548">Nucleotidyltransferase</keyword>
<dbReference type="SUPFAM" id="SSF52374">
    <property type="entry name" value="Nucleotidylyl transferase"/>
    <property type="match status" value="1"/>
</dbReference>
<dbReference type="NCBIfam" id="TIGR00482">
    <property type="entry name" value="nicotinate (nicotinamide) nucleotide adenylyltransferase"/>
    <property type="match status" value="1"/>
</dbReference>
<dbReference type="InterPro" id="IPR005248">
    <property type="entry name" value="NadD/NMNAT"/>
</dbReference>
<keyword evidence="2" id="KW-0662">Pyridine nucleotide biosynthesis</keyword>
<dbReference type="InterPro" id="IPR014729">
    <property type="entry name" value="Rossmann-like_a/b/a_fold"/>
</dbReference>
<keyword evidence="7" id="KW-0520">NAD</keyword>
<proteinExistence type="inferred from homology"/>
<organism evidence="9">
    <name type="scientific">bioreactor metagenome</name>
    <dbReference type="NCBI Taxonomy" id="1076179"/>
    <lineage>
        <taxon>unclassified sequences</taxon>
        <taxon>metagenomes</taxon>
        <taxon>ecological metagenomes</taxon>
    </lineage>
</organism>
<evidence type="ECO:0000313" key="9">
    <source>
        <dbReference type="EMBL" id="MPM09316.1"/>
    </source>
</evidence>
<feature type="domain" description="Cytidyltransferase-like" evidence="8">
    <location>
        <begin position="1"/>
        <end position="160"/>
    </location>
</feature>
<evidence type="ECO:0000256" key="1">
    <source>
        <dbReference type="ARBA" id="ARBA00004790"/>
    </source>
</evidence>
<dbReference type="AlphaFoldDB" id="A0A644WZG7"/>
<dbReference type="EC" id="2.7.7.18" evidence="9"/>
<dbReference type="CDD" id="cd02165">
    <property type="entry name" value="NMNAT"/>
    <property type="match status" value="1"/>
</dbReference>
<comment type="caution">
    <text evidence="9">The sequence shown here is derived from an EMBL/GenBank/DDBJ whole genome shotgun (WGS) entry which is preliminary data.</text>
</comment>
<dbReference type="GO" id="GO:0004515">
    <property type="term" value="F:nicotinate-nucleotide adenylyltransferase activity"/>
    <property type="evidence" value="ECO:0007669"/>
    <property type="project" value="UniProtKB-EC"/>
</dbReference>
<reference evidence="9" key="1">
    <citation type="submission" date="2019-08" db="EMBL/GenBank/DDBJ databases">
        <authorList>
            <person name="Kucharzyk K."/>
            <person name="Murdoch R.W."/>
            <person name="Higgins S."/>
            <person name="Loffler F."/>
        </authorList>
    </citation>
    <scope>NUCLEOTIDE SEQUENCE</scope>
</reference>
<evidence type="ECO:0000256" key="3">
    <source>
        <dbReference type="ARBA" id="ARBA00022679"/>
    </source>
</evidence>
<dbReference type="EMBL" id="VSSQ01001554">
    <property type="protein sequence ID" value="MPM09316.1"/>
    <property type="molecule type" value="Genomic_DNA"/>
</dbReference>
<evidence type="ECO:0000256" key="4">
    <source>
        <dbReference type="ARBA" id="ARBA00022695"/>
    </source>
</evidence>
<evidence type="ECO:0000256" key="5">
    <source>
        <dbReference type="ARBA" id="ARBA00022741"/>
    </source>
</evidence>
<evidence type="ECO:0000256" key="6">
    <source>
        <dbReference type="ARBA" id="ARBA00022840"/>
    </source>
</evidence>
<dbReference type="PANTHER" id="PTHR39321:SF3">
    <property type="entry name" value="PHOSPHOPANTETHEINE ADENYLYLTRANSFERASE"/>
    <property type="match status" value="1"/>
</dbReference>
<dbReference type="PANTHER" id="PTHR39321">
    <property type="entry name" value="NICOTINATE-NUCLEOTIDE ADENYLYLTRANSFERASE-RELATED"/>
    <property type="match status" value="1"/>
</dbReference>
<comment type="pathway">
    <text evidence="1">Cofactor biosynthesis; NAD(+) biosynthesis.</text>
</comment>
<dbReference type="UniPathway" id="UPA00253"/>
<protein>
    <submittedName>
        <fullName evidence="9">Nicotinate-nucleotide adenylyltransferase</fullName>
        <ecNumber evidence="9">2.7.7.18</ecNumber>
    </submittedName>
</protein>